<sequence>MADFDLPPHYGEGLNRNEPIMIGSSDDEEDNMQHRRIRRLGGPQGTPIPRRAPERGLRIFSPPPPNPPIPFGVLQAIPFLDELGLDQHELMRLLLDRPPLPRVLAPIARSRPPEPEPEPYDVRMTHASARPRLGFTFDFEQPEEEEKVVQQPKIRVRVPVKFKQTIEIPDSPTLEPMQEDNDGKGKGKAKAEDVEPEDLVLPDARHKEIIEIYSDDEDEGANSIASSSQRPLGPTTATTSTKLTSVLICAGCRRPLRTGGDRLWALRCGHMIDSRCYDALCHPQFSSLPLIARLGSPPPHLSSGPASKRRKTTKAGKGKGKGVMESHEWRCPVRDCACVHKSERMAGEEDWVPAKDTGAIKVFI</sequence>
<protein>
    <submittedName>
        <fullName evidence="2">Uncharacterized protein</fullName>
    </submittedName>
</protein>
<feature type="region of interest" description="Disordered" evidence="1">
    <location>
        <begin position="214"/>
        <end position="238"/>
    </location>
</feature>
<comment type="caution">
    <text evidence="2">The sequence shown here is derived from an EMBL/GenBank/DDBJ whole genome shotgun (WGS) entry which is preliminary data.</text>
</comment>
<accession>A0A8H3B9Z0</accession>
<proteinExistence type="predicted"/>
<name>A0A8H3B9Z0_9AGAM</name>
<reference evidence="2" key="1">
    <citation type="submission" date="2021-01" db="EMBL/GenBank/DDBJ databases">
        <authorList>
            <person name="Kaushik A."/>
        </authorList>
    </citation>
    <scope>NUCLEOTIDE SEQUENCE</scope>
    <source>
        <strain evidence="2">AG2-2IIIB</strain>
    </source>
</reference>
<organism evidence="2 3">
    <name type="scientific">Rhizoctonia solani</name>
    <dbReference type="NCBI Taxonomy" id="456999"/>
    <lineage>
        <taxon>Eukaryota</taxon>
        <taxon>Fungi</taxon>
        <taxon>Dikarya</taxon>
        <taxon>Basidiomycota</taxon>
        <taxon>Agaricomycotina</taxon>
        <taxon>Agaricomycetes</taxon>
        <taxon>Cantharellales</taxon>
        <taxon>Ceratobasidiaceae</taxon>
        <taxon>Rhizoctonia</taxon>
    </lineage>
</organism>
<feature type="region of interest" description="Disordered" evidence="1">
    <location>
        <begin position="171"/>
        <end position="194"/>
    </location>
</feature>
<feature type="compositionally biased region" description="Basic and acidic residues" evidence="1">
    <location>
        <begin position="181"/>
        <end position="193"/>
    </location>
</feature>
<feature type="compositionally biased region" description="Basic residues" evidence="1">
    <location>
        <begin position="307"/>
        <end position="320"/>
    </location>
</feature>
<evidence type="ECO:0000313" key="2">
    <source>
        <dbReference type="EMBL" id="CAE6451937.1"/>
    </source>
</evidence>
<evidence type="ECO:0000256" key="1">
    <source>
        <dbReference type="SAM" id="MobiDB-lite"/>
    </source>
</evidence>
<dbReference type="EMBL" id="CAJMWT010002726">
    <property type="protein sequence ID" value="CAE6451937.1"/>
    <property type="molecule type" value="Genomic_DNA"/>
</dbReference>
<feature type="region of interest" description="Disordered" evidence="1">
    <location>
        <begin position="296"/>
        <end position="324"/>
    </location>
</feature>
<dbReference type="AlphaFoldDB" id="A0A8H3B9Z0"/>
<evidence type="ECO:0000313" key="3">
    <source>
        <dbReference type="Proteomes" id="UP000663843"/>
    </source>
</evidence>
<gene>
    <name evidence="2" type="ORF">RDB_LOCUS87837</name>
</gene>
<dbReference type="Proteomes" id="UP000663843">
    <property type="component" value="Unassembled WGS sequence"/>
</dbReference>
<feature type="region of interest" description="Disordered" evidence="1">
    <location>
        <begin position="1"/>
        <end position="64"/>
    </location>
</feature>